<dbReference type="Proteomes" id="UP000197019">
    <property type="component" value="Chromosome"/>
</dbReference>
<feature type="region of interest" description="Disordered" evidence="2">
    <location>
        <begin position="301"/>
        <end position="332"/>
    </location>
</feature>
<dbReference type="InterPro" id="IPR057840">
    <property type="entry name" value="FimV_N"/>
</dbReference>
<feature type="domain" description="FimV N-terminal" evidence="4">
    <location>
        <begin position="31"/>
        <end position="138"/>
    </location>
</feature>
<keyword evidence="1" id="KW-0175">Coiled coil</keyword>
<feature type="coiled-coil region" evidence="1">
    <location>
        <begin position="344"/>
        <end position="371"/>
    </location>
</feature>
<dbReference type="Pfam" id="PF25800">
    <property type="entry name" value="FimV_N"/>
    <property type="match status" value="1"/>
</dbReference>
<dbReference type="PANTHER" id="PTHR48125:SF12">
    <property type="entry name" value="AT HOOK TRANSCRIPTION FACTOR FAMILY-RELATED"/>
    <property type="match status" value="1"/>
</dbReference>
<evidence type="ECO:0000259" key="4">
    <source>
        <dbReference type="Pfam" id="PF25800"/>
    </source>
</evidence>
<dbReference type="EMBL" id="CP022129">
    <property type="protein sequence ID" value="ASF45032.1"/>
    <property type="molecule type" value="Genomic_DNA"/>
</dbReference>
<organism evidence="5 6">
    <name type="scientific">Methylovulum psychrotolerans</name>
    <dbReference type="NCBI Taxonomy" id="1704499"/>
    <lineage>
        <taxon>Bacteria</taxon>
        <taxon>Pseudomonadati</taxon>
        <taxon>Pseudomonadota</taxon>
        <taxon>Gammaproteobacteria</taxon>
        <taxon>Methylococcales</taxon>
        <taxon>Methylococcaceae</taxon>
        <taxon>Methylovulum</taxon>
    </lineage>
</organism>
<evidence type="ECO:0000313" key="6">
    <source>
        <dbReference type="Proteomes" id="UP000197019"/>
    </source>
</evidence>
<evidence type="ECO:0000256" key="1">
    <source>
        <dbReference type="SAM" id="Coils"/>
    </source>
</evidence>
<dbReference type="InterPro" id="IPR038440">
    <property type="entry name" value="FimV_C_sf"/>
</dbReference>
<evidence type="ECO:0000256" key="2">
    <source>
        <dbReference type="SAM" id="MobiDB-lite"/>
    </source>
</evidence>
<keyword evidence="3" id="KW-0812">Transmembrane</keyword>
<sequence length="925" mass="100622">MITILKESGVRNLTKTLAVVSFLLPASAYPLGIGEIKLHSALNQNLDAEIALVLSAGEKASDIKVALAPPDKFDETGIPWSYFLSKLKFQTIVTDGNRVVIKVASREALKEPFLDFLLQVSWPKGELFREFTVLVDPPAEYAHAATPLTQAAASYAPSQQYRRQEQPPAVQQRPRKSRPRVTASGNGGRYGPVGRHDNLWKIAEGLSRETGASVEQMMVALYEANPGAFYKANINALANGKTLTIPSREEVLKLSQADALDEFNRQMEAWRSPSSVPRVSASEIAEAEAASNQLTLSAPAQDSVGQNASVPPAGQTAGNADKGANARPNTADQGSADAAIAAKLDLLEKQIAAMQAQIALKDEQLAALQSRTQVPEAPAPATTAPPAVVTPPTVTPANIPPVTSAEPKPAPTPAPVANVTPTPPPGAVPNKAVEPPKTAPVKPPVRRVAPVQVPEQSTPLWMYLGIGMLGLSALGLAAWFWLRRRQTDNQDLFDVTGISKRPKQDPTLFADDEQNISDSGDMSDNLFVSDFNSGEFDVFDMDQAEIDPISEADVYLAYGRYQQAEELMRHAIDEQPSRDEFKLKLLEIFYAHEDRAAFEKYTGELVNEGKIDEPAFWSKVTEMGSEICPDSMFFAGPETAVAESKKMAAVSDEQVFTQVADSKSDEMDFDLTSFEELFYSDEESNTANPLFDLDSDISKSLAPVKGPEPEEEAKANNDSLDFDFTALSFNVPAQDAVAKEPEAPAAENLADEFESFDFTPAPSVKSPATETKIAEKTDTDDFSSLDFDFSSIETSIKGDNSGITFETLQPSRAESFEESYRTLEFSIDEPLVPEPPQPALFQDESLSINLDFNKPSLGISDQQRIESFGVANLSEMDEMETKLDLAMAYIDMGDNDAAMEIALEVLEKGTPEQQMIAKALLENYQ</sequence>
<feature type="region of interest" description="Disordered" evidence="2">
    <location>
        <begin position="371"/>
        <end position="442"/>
    </location>
</feature>
<gene>
    <name evidence="5" type="ORF">CEK71_02545</name>
</gene>
<keyword evidence="3" id="KW-0472">Membrane</keyword>
<feature type="region of interest" description="Disordered" evidence="2">
    <location>
        <begin position="154"/>
        <end position="190"/>
    </location>
</feature>
<feature type="compositionally biased region" description="Low complexity" evidence="2">
    <location>
        <begin position="374"/>
        <end position="403"/>
    </location>
</feature>
<feature type="transmembrane region" description="Helical" evidence="3">
    <location>
        <begin position="460"/>
        <end position="482"/>
    </location>
</feature>
<protein>
    <submittedName>
        <fullName evidence="5">Fimbrial protein FimV</fullName>
    </submittedName>
</protein>
<dbReference type="NCBIfam" id="TIGR03504">
    <property type="entry name" value="FimV_Cterm"/>
    <property type="match status" value="1"/>
</dbReference>
<dbReference type="OrthoDB" id="5298707at2"/>
<keyword evidence="6" id="KW-1185">Reference proteome</keyword>
<dbReference type="Gene3D" id="1.20.58.2200">
    <property type="match status" value="1"/>
</dbReference>
<dbReference type="NCBIfam" id="TIGR03505">
    <property type="entry name" value="FimV_core"/>
    <property type="match status" value="1"/>
</dbReference>
<proteinExistence type="predicted"/>
<dbReference type="InterPro" id="IPR020012">
    <property type="entry name" value="LysM_FimV"/>
</dbReference>
<dbReference type="InterPro" id="IPR020011">
    <property type="entry name" value="FimV_C"/>
</dbReference>
<dbReference type="AlphaFoldDB" id="A0A1Z4BUX4"/>
<reference evidence="5 6" key="1">
    <citation type="submission" date="2017-06" db="EMBL/GenBank/DDBJ databases">
        <title>Genome Sequencing of the methanotroph Methylovulum psychrotolerants str. HV10-M2 isolated from a high-altitude environment.</title>
        <authorList>
            <person name="Mateos-Rivera A."/>
        </authorList>
    </citation>
    <scope>NUCLEOTIDE SEQUENCE [LARGE SCALE GENOMIC DNA]</scope>
    <source>
        <strain evidence="5 6">HV10_M2</strain>
    </source>
</reference>
<keyword evidence="3" id="KW-1133">Transmembrane helix</keyword>
<name>A0A1Z4BUX4_9GAMM</name>
<evidence type="ECO:0000256" key="3">
    <source>
        <dbReference type="SAM" id="Phobius"/>
    </source>
</evidence>
<dbReference type="KEGG" id="mpsy:CEK71_02545"/>
<dbReference type="PANTHER" id="PTHR48125">
    <property type="entry name" value="LP07818P1"/>
    <property type="match status" value="1"/>
</dbReference>
<accession>A0A1Z4BUX4</accession>
<evidence type="ECO:0000313" key="5">
    <source>
        <dbReference type="EMBL" id="ASF45032.1"/>
    </source>
</evidence>